<evidence type="ECO:0008006" key="4">
    <source>
        <dbReference type="Google" id="ProtNLM"/>
    </source>
</evidence>
<dbReference type="InterPro" id="IPR011989">
    <property type="entry name" value="ARM-like"/>
</dbReference>
<dbReference type="Gene3D" id="1.25.10.10">
    <property type="entry name" value="Leucine-rich Repeat Variant"/>
    <property type="match status" value="1"/>
</dbReference>
<feature type="region of interest" description="Disordered" evidence="1">
    <location>
        <begin position="1"/>
        <end position="20"/>
    </location>
</feature>
<evidence type="ECO:0000313" key="3">
    <source>
        <dbReference type="Proteomes" id="UP000469670"/>
    </source>
</evidence>
<proteinExistence type="predicted"/>
<dbReference type="SUPFAM" id="SSF48371">
    <property type="entry name" value="ARM repeat"/>
    <property type="match status" value="1"/>
</dbReference>
<feature type="non-terminal residue" evidence="2">
    <location>
        <position position="139"/>
    </location>
</feature>
<evidence type="ECO:0000256" key="1">
    <source>
        <dbReference type="SAM" id="MobiDB-lite"/>
    </source>
</evidence>
<accession>A0A7K3RS37</accession>
<comment type="caution">
    <text evidence="2">The sequence shown here is derived from an EMBL/GenBank/DDBJ whole genome shotgun (WGS) entry which is preliminary data.</text>
</comment>
<name>A0A7K3RS37_9ACTN</name>
<organism evidence="2 3">
    <name type="scientific">Streptomyces parvus</name>
    <dbReference type="NCBI Taxonomy" id="66428"/>
    <lineage>
        <taxon>Bacteria</taxon>
        <taxon>Bacillati</taxon>
        <taxon>Actinomycetota</taxon>
        <taxon>Actinomycetes</taxon>
        <taxon>Kitasatosporales</taxon>
        <taxon>Streptomycetaceae</taxon>
        <taxon>Streptomyces</taxon>
    </lineage>
</organism>
<dbReference type="EMBL" id="JAAGMP010000324">
    <property type="protein sequence ID" value="NEC18009.1"/>
    <property type="molecule type" value="Genomic_DNA"/>
</dbReference>
<protein>
    <recommendedName>
        <fullName evidence="4">PBS lyase</fullName>
    </recommendedName>
</protein>
<feature type="region of interest" description="Disordered" evidence="1">
    <location>
        <begin position="117"/>
        <end position="139"/>
    </location>
</feature>
<sequence>MRGPEGGGGEADEGGGCGASAELRGRFAEEVDWSKVVNPYVPGPPHGPDLLEQLWSPDWQTADDACGSLHAACCGDGSWVGLAALEVLPFLVEAARDPAVKVRTEVLEVLADLARAGNSARTAEPGARPGRRRPRAPAA</sequence>
<feature type="compositionally biased region" description="Basic residues" evidence="1">
    <location>
        <begin position="129"/>
        <end position="139"/>
    </location>
</feature>
<evidence type="ECO:0000313" key="2">
    <source>
        <dbReference type="EMBL" id="NEC18009.1"/>
    </source>
</evidence>
<dbReference type="Proteomes" id="UP000469670">
    <property type="component" value="Unassembled WGS sequence"/>
</dbReference>
<reference evidence="2 3" key="1">
    <citation type="submission" date="2020-01" db="EMBL/GenBank/DDBJ databases">
        <title>Insect and environment-associated Actinomycetes.</title>
        <authorList>
            <person name="Currrie C."/>
            <person name="Chevrette M."/>
            <person name="Carlson C."/>
            <person name="Stubbendieck R."/>
            <person name="Wendt-Pienkowski E."/>
        </authorList>
    </citation>
    <scope>NUCLEOTIDE SEQUENCE [LARGE SCALE GENOMIC DNA]</scope>
    <source>
        <strain evidence="2 3">SID7590</strain>
    </source>
</reference>
<dbReference type="InterPro" id="IPR021133">
    <property type="entry name" value="HEAT_type_2"/>
</dbReference>
<dbReference type="AlphaFoldDB" id="A0A7K3RS37"/>
<gene>
    <name evidence="2" type="ORF">G3I50_06990</name>
</gene>
<feature type="compositionally biased region" description="Gly residues" evidence="1">
    <location>
        <begin position="1"/>
        <end position="18"/>
    </location>
</feature>
<dbReference type="InterPro" id="IPR016024">
    <property type="entry name" value="ARM-type_fold"/>
</dbReference>
<dbReference type="PROSITE" id="PS50077">
    <property type="entry name" value="HEAT_REPEAT"/>
    <property type="match status" value="1"/>
</dbReference>